<keyword evidence="7" id="KW-0949">S-adenosyl-L-methionine</keyword>
<evidence type="ECO:0000256" key="1">
    <source>
        <dbReference type="ARBA" id="ARBA00004175"/>
    </source>
</evidence>
<dbReference type="GO" id="GO:0002039">
    <property type="term" value="F:p53 binding"/>
    <property type="evidence" value="ECO:0007669"/>
    <property type="project" value="InterPro"/>
</dbReference>
<dbReference type="PROSITE" id="PS50280">
    <property type="entry name" value="SET"/>
    <property type="match status" value="1"/>
</dbReference>
<evidence type="ECO:0000256" key="3">
    <source>
        <dbReference type="ARBA" id="ARBA00022454"/>
    </source>
</evidence>
<dbReference type="CDD" id="cd20905">
    <property type="entry name" value="EHMT_ZBD"/>
    <property type="match status" value="1"/>
</dbReference>
<dbReference type="CTD" id="30971"/>
<dbReference type="InterPro" id="IPR036770">
    <property type="entry name" value="Ankyrin_rpt-contain_sf"/>
</dbReference>
<keyword evidence="10" id="KW-0040">ANK repeat</keyword>
<feature type="repeat" description="ANK" evidence="10">
    <location>
        <begin position="952"/>
        <end position="985"/>
    </location>
</feature>
<feature type="compositionally biased region" description="Basic and acidic residues" evidence="11">
    <location>
        <begin position="331"/>
        <end position="349"/>
    </location>
</feature>
<feature type="compositionally biased region" description="Basic and acidic residues" evidence="11">
    <location>
        <begin position="452"/>
        <end position="470"/>
    </location>
</feature>
<dbReference type="PROSITE" id="PS50297">
    <property type="entry name" value="ANK_REP_REGION"/>
    <property type="match status" value="5"/>
</dbReference>
<feature type="compositionally biased region" description="Low complexity" evidence="11">
    <location>
        <begin position="548"/>
        <end position="570"/>
    </location>
</feature>
<evidence type="ECO:0000313" key="15">
    <source>
        <dbReference type="Proteomes" id="UP000594260"/>
    </source>
</evidence>
<evidence type="ECO:0000259" key="13">
    <source>
        <dbReference type="PROSITE" id="PS50867"/>
    </source>
</evidence>
<dbReference type="GO" id="GO:0000122">
    <property type="term" value="P:negative regulation of transcription by RNA polymerase II"/>
    <property type="evidence" value="ECO:0007669"/>
    <property type="project" value="TreeGrafter"/>
</dbReference>
<dbReference type="SUPFAM" id="SSF48403">
    <property type="entry name" value="Ankyrin repeat"/>
    <property type="match status" value="1"/>
</dbReference>
<dbReference type="Pfam" id="PF12796">
    <property type="entry name" value="Ank_2"/>
    <property type="match status" value="1"/>
</dbReference>
<name>A0A7M7JL49_VARDE</name>
<feature type="repeat" description="ANK" evidence="10">
    <location>
        <begin position="986"/>
        <end position="1018"/>
    </location>
</feature>
<dbReference type="CDD" id="cd10543">
    <property type="entry name" value="SET_EHMT"/>
    <property type="match status" value="1"/>
</dbReference>
<dbReference type="PRINTS" id="PR01415">
    <property type="entry name" value="ANKYRIN"/>
</dbReference>
<keyword evidence="8" id="KW-0638">Presynaptic neurotoxin</keyword>
<proteinExistence type="predicted"/>
<feature type="region of interest" description="Disordered" evidence="11">
    <location>
        <begin position="219"/>
        <end position="510"/>
    </location>
</feature>
<dbReference type="GeneID" id="111246542"/>
<feature type="repeat" description="ANK" evidence="10">
    <location>
        <begin position="1019"/>
        <end position="1051"/>
    </location>
</feature>
<evidence type="ECO:0000256" key="7">
    <source>
        <dbReference type="ARBA" id="ARBA00022691"/>
    </source>
</evidence>
<dbReference type="SMART" id="SM00468">
    <property type="entry name" value="PreSET"/>
    <property type="match status" value="1"/>
</dbReference>
<dbReference type="Proteomes" id="UP000594260">
    <property type="component" value="Unplaced"/>
</dbReference>
<keyword evidence="4" id="KW-0268">Exocytosis</keyword>
<evidence type="ECO:0000256" key="4">
    <source>
        <dbReference type="ARBA" id="ARBA00022483"/>
    </source>
</evidence>
<evidence type="ECO:0000313" key="14">
    <source>
        <dbReference type="EnsemblMetazoa" id="XP_022652083"/>
    </source>
</evidence>
<dbReference type="OrthoDB" id="616263at2759"/>
<dbReference type="GO" id="GO:0044231">
    <property type="term" value="C:host cell presynaptic membrane"/>
    <property type="evidence" value="ECO:0007669"/>
    <property type="project" value="UniProtKB-KW"/>
</dbReference>
<feature type="compositionally biased region" description="Basic residues" evidence="11">
    <location>
        <begin position="227"/>
        <end position="236"/>
    </location>
</feature>
<dbReference type="InterPro" id="IPR046341">
    <property type="entry name" value="SET_dom_sf"/>
</dbReference>
<dbReference type="InterPro" id="IPR007728">
    <property type="entry name" value="Pre-SET_dom"/>
</dbReference>
<evidence type="ECO:0008006" key="16">
    <source>
        <dbReference type="Google" id="ProtNLM"/>
    </source>
</evidence>
<dbReference type="PROSITE" id="PS50088">
    <property type="entry name" value="ANK_REPEAT"/>
    <property type="match status" value="5"/>
</dbReference>
<dbReference type="PANTHER" id="PTHR46307">
    <property type="entry name" value="G9A, ISOFORM B"/>
    <property type="match status" value="1"/>
</dbReference>
<dbReference type="GO" id="GO:0046974">
    <property type="term" value="F:histone H3K9 methyltransferase activity"/>
    <property type="evidence" value="ECO:0007669"/>
    <property type="project" value="TreeGrafter"/>
</dbReference>
<comment type="subcellular location">
    <subcellularLocation>
        <location evidence="2">Chromosome</location>
    </subcellularLocation>
    <subcellularLocation>
        <location evidence="1">Target cell membrane</location>
    </subcellularLocation>
</comment>
<sequence>MDKSLIRPRGRPPQAVKRSRHSDGLSEPAAPPARESEIRTRRSAGASTQLGGLGHDNTVTPSPPRKKAAHDNSKVQNSSSASTPSESNGASANGEGGTGPLARQGSGVNTSSNVHRTRSNKQVAQQLTPVSTTGKASHAVVAPVTKAQVIPSRNQSVASQNAAQPKIQPLTVVLERERRWVASPTHSTSSQDSAAIPPADQQIRSAFFRKEVKRRRYFKGMTYSLGTRKKKPKPKAAKTNSPTGKSVASASNATSVEGQESESTQESFAEDSAAEGHADTSAVMETSCDDSKDVIEEDEEEEECPQESDVEQDNADQENDDGQEIDNDDADTGHDDEGDAHDDQSRDQAEADQDEQDDDEDDDQDEEVEITEPRKRRSLRERVPVTTDNDADDDEVDEDESEEEEDEDEEESQDEASKDAVVMKSEEGVVDEPDDEKLQQKIHITIKMANQDTKEGGTPKVVETRRRLEENGAAAGVGSVSTPRANGSAVNGRESRDSGGGGNVGNNSILSSVKTRNRVKRRYDENLVDIDDPTFVEAAGDVQGGDTGQQTTTTVAGGTSAAATAVAISDGPEEPARPSRGQQPSPPVQGAALVPYYTQEASIVPSNYKIEHLIDKSIPMYRCHCLSLPLSHAPPPAAGNDFLCQALDGIAGRILGCSKKVKSFDLYRASQRTAFGLLCEGHLVRLLGHQCCPTCGVFCTQGEFMMCRTGEGTRIQRHFYHRECAFRPSPLETVGGVTDLCPHCGETNKMMSIKLTLESESSAVSFSQKISSTGPRAKMSLGSSARDMNDGIERPAITLAGMPTPEEPLGDEVDIMVNDKSLLTANTAWCPDINRVTRAAQAFNKALAPRVNTKTLFSAARQGDVERVVLAIMSGVDLCSTSAEEDNYTALHVAAEMGHVDVCHLLVRAGCPLDALDAGLYTPFMTAVAAGKGRAARCLMALGADTAKCGEDGMTCLHLASKAGLHDVVQLILKRSTAQVNAQDEGGWTPIVWASEHQHSNVVLLLLKHGANPNIRDSEGNTALHWSAYSGTVDILLMYLELGSDINGANELGDTPLHVAARQDKYEMVMLLLGREADVCAINEAGQTPIEVVKDKNSPCFYAIQLSVEMKKAIRSARRAKPVPRVVHKDISRGKEKHAIRVVNEVDEDRSIPSDFMYLTNNCETTLLHIDTTIQSLQSCKCQDDCTSILCQCTQLANGCWYRDGRLVEHFNFKEPPILFECNRACACFTTCQNRVLQNGIKVHLELFKTALTGWGVRALQEIPKGSFVCEYVGEVITDKEADQREEDSYLFDLENRDGDTFCIDARHYGNVSRFINHACEPNVHPVRVYVDHHDLRFPRIALFATRDIAAGEQLGFDYGEKFWVIKYKSFLCGCGSPRCKYNADNIQTALEAYYNRNATDDDSIVSGE</sequence>
<keyword evidence="9" id="KW-1053">Target membrane</keyword>
<dbReference type="SMART" id="SM00248">
    <property type="entry name" value="ANK"/>
    <property type="match status" value="6"/>
</dbReference>
<dbReference type="SMART" id="SM00317">
    <property type="entry name" value="SET"/>
    <property type="match status" value="1"/>
</dbReference>
<dbReference type="Gene3D" id="1.25.40.20">
    <property type="entry name" value="Ankyrin repeat-containing domain"/>
    <property type="match status" value="3"/>
</dbReference>
<feature type="compositionally biased region" description="Acidic residues" evidence="11">
    <location>
        <begin position="389"/>
        <end position="414"/>
    </location>
</feature>
<accession>A0A7M7JL49</accession>
<protein>
    <recommendedName>
        <fullName evidence="16">Histone-lysine N-methyltransferase EHMT2</fullName>
    </recommendedName>
</protein>
<feature type="compositionally biased region" description="Basic residues" evidence="11">
    <location>
        <begin position="1"/>
        <end position="10"/>
    </location>
</feature>
<dbReference type="PANTHER" id="PTHR46307:SF4">
    <property type="entry name" value="G9A, ISOFORM B"/>
    <property type="match status" value="1"/>
</dbReference>
<dbReference type="PROSITE" id="PS50867">
    <property type="entry name" value="PRE_SET"/>
    <property type="match status" value="1"/>
</dbReference>
<feature type="region of interest" description="Disordered" evidence="11">
    <location>
        <begin position="539"/>
        <end position="590"/>
    </location>
</feature>
<dbReference type="GO" id="GO:0008270">
    <property type="term" value="F:zinc ion binding"/>
    <property type="evidence" value="ECO:0007669"/>
    <property type="project" value="InterPro"/>
</dbReference>
<keyword evidence="8" id="KW-0800">Toxin</keyword>
<dbReference type="InterPro" id="IPR002110">
    <property type="entry name" value="Ankyrin_rpt"/>
</dbReference>
<dbReference type="InterPro" id="IPR047762">
    <property type="entry name" value="EHMT_CRR"/>
</dbReference>
<feature type="compositionally biased region" description="Polar residues" evidence="11">
    <location>
        <begin position="184"/>
        <end position="193"/>
    </location>
</feature>
<dbReference type="SUPFAM" id="SSF82199">
    <property type="entry name" value="SET domain"/>
    <property type="match status" value="1"/>
</dbReference>
<feature type="compositionally biased region" description="Acidic residues" evidence="11">
    <location>
        <begin position="295"/>
        <end position="330"/>
    </location>
</feature>
<evidence type="ECO:0000256" key="6">
    <source>
        <dbReference type="ARBA" id="ARBA00022603"/>
    </source>
</evidence>
<feature type="compositionally biased region" description="Low complexity" evidence="11">
    <location>
        <begin position="77"/>
        <end position="91"/>
    </location>
</feature>
<dbReference type="Pfam" id="PF00023">
    <property type="entry name" value="Ank"/>
    <property type="match status" value="3"/>
</dbReference>
<evidence type="ECO:0000259" key="12">
    <source>
        <dbReference type="PROSITE" id="PS50280"/>
    </source>
</evidence>
<dbReference type="Pfam" id="PF21533">
    <property type="entry name" value="EHMT1-2_CRR"/>
    <property type="match status" value="1"/>
</dbReference>
<dbReference type="InterPro" id="IPR001214">
    <property type="entry name" value="SET_dom"/>
</dbReference>
<feature type="repeat" description="ANK" evidence="10">
    <location>
        <begin position="1052"/>
        <end position="1084"/>
    </location>
</feature>
<feature type="compositionally biased region" description="Polar residues" evidence="11">
    <location>
        <begin position="239"/>
        <end position="267"/>
    </location>
</feature>
<evidence type="ECO:0000256" key="10">
    <source>
        <dbReference type="PROSITE-ProRule" id="PRU00023"/>
    </source>
</evidence>
<dbReference type="GO" id="GO:0032259">
    <property type="term" value="P:methylation"/>
    <property type="evidence" value="ECO:0007669"/>
    <property type="project" value="UniProtKB-KW"/>
</dbReference>
<feature type="region of interest" description="Disordered" evidence="11">
    <location>
        <begin position="181"/>
        <end position="202"/>
    </location>
</feature>
<dbReference type="Pfam" id="PF05033">
    <property type="entry name" value="Pre-SET"/>
    <property type="match status" value="1"/>
</dbReference>
<dbReference type="KEGG" id="vde:111246542"/>
<keyword evidence="3" id="KW-0158">Chromosome</keyword>
<feature type="compositionally biased region" description="Polar residues" evidence="11">
    <location>
        <begin position="106"/>
        <end position="135"/>
    </location>
</feature>
<feature type="repeat" description="ANK" evidence="10">
    <location>
        <begin position="886"/>
        <end position="918"/>
    </location>
</feature>
<evidence type="ECO:0000256" key="5">
    <source>
        <dbReference type="ARBA" id="ARBA00022537"/>
    </source>
</evidence>
<evidence type="ECO:0000256" key="2">
    <source>
        <dbReference type="ARBA" id="ARBA00004286"/>
    </source>
</evidence>
<dbReference type="GO" id="GO:0044218">
    <property type="term" value="C:other organism cell membrane"/>
    <property type="evidence" value="ECO:0007669"/>
    <property type="project" value="UniProtKB-KW"/>
</dbReference>
<evidence type="ECO:0000256" key="11">
    <source>
        <dbReference type="SAM" id="MobiDB-lite"/>
    </source>
</evidence>
<dbReference type="GO" id="GO:0005634">
    <property type="term" value="C:nucleus"/>
    <property type="evidence" value="ECO:0007669"/>
    <property type="project" value="InterPro"/>
</dbReference>
<dbReference type="InParanoid" id="A0A7M7JL49"/>
<dbReference type="GO" id="GO:0006887">
    <property type="term" value="P:exocytosis"/>
    <property type="evidence" value="ECO:0007669"/>
    <property type="project" value="UniProtKB-KW"/>
</dbReference>
<feature type="compositionally biased region" description="Polar residues" evidence="11">
    <location>
        <begin position="479"/>
        <end position="489"/>
    </location>
</feature>
<dbReference type="EnsemblMetazoa" id="XM_022796348">
    <property type="protein sequence ID" value="XP_022652083"/>
    <property type="gene ID" value="LOC111246542"/>
</dbReference>
<keyword evidence="15" id="KW-1185">Reference proteome</keyword>
<feature type="compositionally biased region" description="Acidic residues" evidence="11">
    <location>
        <begin position="350"/>
        <end position="370"/>
    </location>
</feature>
<dbReference type="RefSeq" id="XP_022652083.1">
    <property type="nucleotide sequence ID" value="XM_022796348.1"/>
</dbReference>
<feature type="region of interest" description="Disordered" evidence="11">
    <location>
        <begin position="1"/>
        <end position="140"/>
    </location>
</feature>
<organism evidence="14 15">
    <name type="scientific">Varroa destructor</name>
    <name type="common">Honeybee mite</name>
    <dbReference type="NCBI Taxonomy" id="109461"/>
    <lineage>
        <taxon>Eukaryota</taxon>
        <taxon>Metazoa</taxon>
        <taxon>Ecdysozoa</taxon>
        <taxon>Arthropoda</taxon>
        <taxon>Chelicerata</taxon>
        <taxon>Arachnida</taxon>
        <taxon>Acari</taxon>
        <taxon>Parasitiformes</taxon>
        <taxon>Mesostigmata</taxon>
        <taxon>Gamasina</taxon>
        <taxon>Dermanyssoidea</taxon>
        <taxon>Varroidae</taxon>
        <taxon>Varroa</taxon>
    </lineage>
</organism>
<feature type="domain" description="Pre-SET" evidence="13">
    <location>
        <begin position="1178"/>
        <end position="1240"/>
    </location>
</feature>
<dbReference type="GO" id="GO:0000785">
    <property type="term" value="C:chromatin"/>
    <property type="evidence" value="ECO:0007669"/>
    <property type="project" value="TreeGrafter"/>
</dbReference>
<evidence type="ECO:0000256" key="9">
    <source>
        <dbReference type="ARBA" id="ARBA00023298"/>
    </source>
</evidence>
<evidence type="ECO:0000256" key="8">
    <source>
        <dbReference type="ARBA" id="ARBA00023028"/>
    </source>
</evidence>
<dbReference type="Gene3D" id="2.170.270.10">
    <property type="entry name" value="SET domain"/>
    <property type="match status" value="1"/>
</dbReference>
<keyword evidence="9" id="KW-0472">Membrane</keyword>
<keyword evidence="6" id="KW-0808">Transferase</keyword>
<keyword evidence="6" id="KW-0489">Methyltransferase</keyword>
<dbReference type="Pfam" id="PF00856">
    <property type="entry name" value="SET"/>
    <property type="match status" value="1"/>
</dbReference>
<feature type="domain" description="SET" evidence="12">
    <location>
        <begin position="1243"/>
        <end position="1360"/>
    </location>
</feature>
<keyword evidence="5" id="KW-1052">Target cell membrane</keyword>
<keyword evidence="8" id="KW-0528">Neurotoxin</keyword>
<reference evidence="14" key="1">
    <citation type="submission" date="2021-01" db="UniProtKB">
        <authorList>
            <consortium name="EnsemblMetazoa"/>
        </authorList>
    </citation>
    <scope>IDENTIFICATION</scope>
</reference>
<dbReference type="InterPro" id="IPR043550">
    <property type="entry name" value="EHMT1/EHMT2"/>
</dbReference>